<protein>
    <submittedName>
        <fullName evidence="3">CHAD domain-containing protein</fullName>
    </submittedName>
</protein>
<feature type="region of interest" description="Disordered" evidence="1">
    <location>
        <begin position="1"/>
        <end position="23"/>
    </location>
</feature>
<dbReference type="Pfam" id="PF05235">
    <property type="entry name" value="CHAD"/>
    <property type="match status" value="1"/>
</dbReference>
<feature type="compositionally biased region" description="Low complexity" evidence="1">
    <location>
        <begin position="334"/>
        <end position="347"/>
    </location>
</feature>
<evidence type="ECO:0000313" key="4">
    <source>
        <dbReference type="Proteomes" id="UP000515312"/>
    </source>
</evidence>
<dbReference type="Gene3D" id="1.40.20.10">
    <property type="entry name" value="CHAD domain"/>
    <property type="match status" value="1"/>
</dbReference>
<reference evidence="3 4" key="1">
    <citation type="submission" date="2020-08" db="EMBL/GenBank/DDBJ databases">
        <title>Edaphobacter telluris sp. nov. and Acidobacterium dinghuensis sp. nov., two acidobacteria isolated from forest soil.</title>
        <authorList>
            <person name="Fu J."/>
            <person name="Qiu L."/>
        </authorList>
    </citation>
    <scope>NUCLEOTIDE SEQUENCE [LARGE SCALE GENOMIC DNA]</scope>
    <source>
        <strain evidence="3">4Y35</strain>
    </source>
</reference>
<dbReference type="RefSeq" id="WP_186743179.1">
    <property type="nucleotide sequence ID" value="NZ_CP060394.1"/>
</dbReference>
<feature type="region of interest" description="Disordered" evidence="1">
    <location>
        <begin position="325"/>
        <end position="347"/>
    </location>
</feature>
<dbReference type="SMART" id="SM00880">
    <property type="entry name" value="CHAD"/>
    <property type="match status" value="1"/>
</dbReference>
<dbReference type="InterPro" id="IPR007899">
    <property type="entry name" value="CHAD_dom"/>
</dbReference>
<gene>
    <name evidence="3" type="ORF">H7849_25100</name>
</gene>
<evidence type="ECO:0000256" key="1">
    <source>
        <dbReference type="SAM" id="MobiDB-lite"/>
    </source>
</evidence>
<dbReference type="KEGG" id="adin:H7849_25100"/>
<dbReference type="PANTHER" id="PTHR39339:SF1">
    <property type="entry name" value="CHAD DOMAIN-CONTAINING PROTEIN"/>
    <property type="match status" value="1"/>
</dbReference>
<dbReference type="EMBL" id="CP060394">
    <property type="protein sequence ID" value="QNI32224.1"/>
    <property type="molecule type" value="Genomic_DNA"/>
</dbReference>
<organism evidence="3 4">
    <name type="scientific">Alloacidobacterium dinghuense</name>
    <dbReference type="NCBI Taxonomy" id="2763107"/>
    <lineage>
        <taxon>Bacteria</taxon>
        <taxon>Pseudomonadati</taxon>
        <taxon>Acidobacteriota</taxon>
        <taxon>Terriglobia</taxon>
        <taxon>Terriglobales</taxon>
        <taxon>Acidobacteriaceae</taxon>
        <taxon>Alloacidobacterium</taxon>
    </lineage>
</organism>
<accession>A0A7G8BI54</accession>
<evidence type="ECO:0000313" key="3">
    <source>
        <dbReference type="EMBL" id="QNI32224.1"/>
    </source>
</evidence>
<dbReference type="Proteomes" id="UP000515312">
    <property type="component" value="Chromosome"/>
</dbReference>
<evidence type="ECO:0000259" key="2">
    <source>
        <dbReference type="PROSITE" id="PS51708"/>
    </source>
</evidence>
<sequence>MERARSNRTQARPSRAAKPDAREAHLRKITATLRGNLEKCASNPDVDPVHDVRTGTRRLQAMVESILRERDEDHSLQEPTEEWLGALKKMRRAAAPVRDLDVHRKLLQKLVKEISRNEATGATAGGGNAAMSAPPDVAEIPVVAALPANPLIEHAQHLDAWLQHARQHNAEALKKKAAKLLAKFDAEAAAFESAMKLWPRMRRRPQSAAIVALESFARLVHEMEQLDANNLHDFRKGAKKARYIAESAAEDAHAIAVGKVLKRLQDDIGDWHDWLVLAEEARTALGDKGNDIIALLDTERDHHYVLAMKTVNRLRGRLMGEWLATSQPRRRSPSLASKTTRTRTASS</sequence>
<proteinExistence type="predicted"/>
<keyword evidence="4" id="KW-1185">Reference proteome</keyword>
<dbReference type="InterPro" id="IPR038186">
    <property type="entry name" value="CHAD_dom_sf"/>
</dbReference>
<feature type="domain" description="CHAD" evidence="2">
    <location>
        <begin position="15"/>
        <end position="327"/>
    </location>
</feature>
<dbReference type="PANTHER" id="PTHR39339">
    <property type="entry name" value="SLR1444 PROTEIN"/>
    <property type="match status" value="1"/>
</dbReference>
<dbReference type="AlphaFoldDB" id="A0A7G8BI54"/>
<name>A0A7G8BI54_9BACT</name>
<dbReference type="PROSITE" id="PS51708">
    <property type="entry name" value="CHAD"/>
    <property type="match status" value="1"/>
</dbReference>